<reference evidence="1" key="1">
    <citation type="submission" date="2016-10" db="EMBL/GenBank/DDBJ databases">
        <authorList>
            <person name="de Groot N.N."/>
        </authorList>
    </citation>
    <scope>NUCLEOTIDE SEQUENCE</scope>
</reference>
<evidence type="ECO:0008006" key="2">
    <source>
        <dbReference type="Google" id="ProtNLM"/>
    </source>
</evidence>
<evidence type="ECO:0000313" key="1">
    <source>
        <dbReference type="EMBL" id="SHO80807.1"/>
    </source>
</evidence>
<dbReference type="EMBL" id="FRYL01000021">
    <property type="protein sequence ID" value="SHO80807.1"/>
    <property type="molecule type" value="Genomic_DNA"/>
</dbReference>
<gene>
    <name evidence="1" type="ORF">MNB_SV-15-456</name>
</gene>
<sequence length="159" mass="18585">MKYILITIFILLLSSCTQRTTPYIHIVNRAIANAQPIGKKVLKSGHYLAYKRSKTIKGSCWDYINRVYFHAGFGRSKRVVFKSNKRGPYAYKYMIKAGDWLYFINHNYHNIEHSAIFVAWIDIERSRALMLSYKGGNSSNPARYKIYNLSSVYRITRGR</sequence>
<accession>A0A1W1EIZ2</accession>
<organism evidence="1">
    <name type="scientific">hydrothermal vent metagenome</name>
    <dbReference type="NCBI Taxonomy" id="652676"/>
    <lineage>
        <taxon>unclassified sequences</taxon>
        <taxon>metagenomes</taxon>
        <taxon>ecological metagenomes</taxon>
    </lineage>
</organism>
<proteinExistence type="predicted"/>
<name>A0A1W1EIZ2_9ZZZZ</name>
<dbReference type="PROSITE" id="PS51257">
    <property type="entry name" value="PROKAR_LIPOPROTEIN"/>
    <property type="match status" value="1"/>
</dbReference>
<protein>
    <recommendedName>
        <fullName evidence="2">NlpC/P60 domain-containing protein</fullName>
    </recommendedName>
</protein>
<dbReference type="AlphaFoldDB" id="A0A1W1EIZ2"/>